<evidence type="ECO:0000256" key="7">
    <source>
        <dbReference type="ARBA" id="ARBA00023015"/>
    </source>
</evidence>
<dbReference type="PROSITE" id="PS50157">
    <property type="entry name" value="ZINC_FINGER_C2H2_2"/>
    <property type="match status" value="2"/>
</dbReference>
<keyword evidence="6" id="KW-0862">Zinc</keyword>
<dbReference type="Proteomes" id="UP000729913">
    <property type="component" value="Unassembled WGS sequence"/>
</dbReference>
<feature type="domain" description="C2H2-type" evidence="13">
    <location>
        <begin position="3"/>
        <end position="30"/>
    </location>
</feature>
<evidence type="ECO:0000256" key="5">
    <source>
        <dbReference type="ARBA" id="ARBA00022771"/>
    </source>
</evidence>
<evidence type="ECO:0000256" key="3">
    <source>
        <dbReference type="ARBA" id="ARBA00022723"/>
    </source>
</evidence>
<dbReference type="FunFam" id="3.30.160.60:FF:000075">
    <property type="entry name" value="Putative zinc finger protein 536"/>
    <property type="match status" value="1"/>
</dbReference>
<comment type="similarity">
    <text evidence="2">Belongs to the krueppel C2H2-type zinc-finger protein family.</text>
</comment>
<sequence>MVYKCDDCHYATDIFLSLQTHRWTHVKKRPYRCRLCNYGSKTLQNLKIHFRRVHTKERPFVCPHFPCKFAGAYSQDLKSHIRNRHSKNDKTVSLDHLNNNRSRSHTHLKEIPRVLI</sequence>
<evidence type="ECO:0000256" key="1">
    <source>
        <dbReference type="ARBA" id="ARBA00004123"/>
    </source>
</evidence>
<organism evidence="14 15">
    <name type="scientific">Cotesia typhae</name>
    <dbReference type="NCBI Taxonomy" id="2053667"/>
    <lineage>
        <taxon>Eukaryota</taxon>
        <taxon>Metazoa</taxon>
        <taxon>Ecdysozoa</taxon>
        <taxon>Arthropoda</taxon>
        <taxon>Hexapoda</taxon>
        <taxon>Insecta</taxon>
        <taxon>Pterygota</taxon>
        <taxon>Neoptera</taxon>
        <taxon>Endopterygota</taxon>
        <taxon>Hymenoptera</taxon>
        <taxon>Apocrita</taxon>
        <taxon>Ichneumonoidea</taxon>
        <taxon>Braconidae</taxon>
        <taxon>Microgastrinae</taxon>
        <taxon>Cotesia</taxon>
    </lineage>
</organism>
<comment type="caution">
    <text evidence="14">The sequence shown here is derived from an EMBL/GenBank/DDBJ whole genome shotgun (WGS) entry which is preliminary data.</text>
</comment>
<evidence type="ECO:0000313" key="14">
    <source>
        <dbReference type="EMBL" id="KAG8036268.1"/>
    </source>
</evidence>
<keyword evidence="10" id="KW-0539">Nucleus</keyword>
<evidence type="ECO:0000256" key="10">
    <source>
        <dbReference type="ARBA" id="ARBA00023242"/>
    </source>
</evidence>
<gene>
    <name evidence="14" type="ORF">G9C98_004848</name>
</gene>
<keyword evidence="7" id="KW-0805">Transcription regulation</keyword>
<reference evidence="14" key="1">
    <citation type="submission" date="2020-03" db="EMBL/GenBank/DDBJ databases">
        <authorList>
            <person name="Chebbi M.A."/>
            <person name="Drezen J.M."/>
        </authorList>
    </citation>
    <scope>NUCLEOTIDE SEQUENCE</scope>
    <source>
        <tissue evidence="14">Whole body</tissue>
    </source>
</reference>
<dbReference type="GO" id="GO:0005634">
    <property type="term" value="C:nucleus"/>
    <property type="evidence" value="ECO:0007669"/>
    <property type="project" value="UniProtKB-SubCell"/>
</dbReference>
<evidence type="ECO:0000256" key="8">
    <source>
        <dbReference type="ARBA" id="ARBA00023125"/>
    </source>
</evidence>
<dbReference type="PANTHER" id="PTHR24388">
    <property type="entry name" value="ZINC FINGER PROTEIN"/>
    <property type="match status" value="1"/>
</dbReference>
<dbReference type="SMART" id="SM00355">
    <property type="entry name" value="ZnF_C2H2"/>
    <property type="match status" value="3"/>
</dbReference>
<dbReference type="GO" id="GO:0000981">
    <property type="term" value="F:DNA-binding transcription factor activity, RNA polymerase II-specific"/>
    <property type="evidence" value="ECO:0007669"/>
    <property type="project" value="TreeGrafter"/>
</dbReference>
<evidence type="ECO:0000256" key="4">
    <source>
        <dbReference type="ARBA" id="ARBA00022737"/>
    </source>
</evidence>
<accession>A0A8J5QLS8</accession>
<evidence type="ECO:0000256" key="6">
    <source>
        <dbReference type="ARBA" id="ARBA00022833"/>
    </source>
</evidence>
<proteinExistence type="inferred from homology"/>
<dbReference type="AlphaFoldDB" id="A0A8J5QLS8"/>
<dbReference type="GO" id="GO:0000978">
    <property type="term" value="F:RNA polymerase II cis-regulatory region sequence-specific DNA binding"/>
    <property type="evidence" value="ECO:0007669"/>
    <property type="project" value="TreeGrafter"/>
</dbReference>
<comment type="similarity">
    <text evidence="11">Belongs to the snail C2H2-type zinc-finger protein family.</text>
</comment>
<evidence type="ECO:0000256" key="11">
    <source>
        <dbReference type="ARBA" id="ARBA00037948"/>
    </source>
</evidence>
<dbReference type="GO" id="GO:0008270">
    <property type="term" value="F:zinc ion binding"/>
    <property type="evidence" value="ECO:0007669"/>
    <property type="project" value="UniProtKB-KW"/>
</dbReference>
<protein>
    <recommendedName>
        <fullName evidence="13">C2H2-type domain-containing protein</fullName>
    </recommendedName>
</protein>
<keyword evidence="4" id="KW-0677">Repeat</keyword>
<dbReference type="InterPro" id="IPR013087">
    <property type="entry name" value="Znf_C2H2_type"/>
</dbReference>
<dbReference type="EMBL" id="JAAOIC020000049">
    <property type="protein sequence ID" value="KAG8036268.1"/>
    <property type="molecule type" value="Genomic_DNA"/>
</dbReference>
<evidence type="ECO:0000259" key="13">
    <source>
        <dbReference type="PROSITE" id="PS50157"/>
    </source>
</evidence>
<comment type="subcellular location">
    <subcellularLocation>
        <location evidence="1">Nucleus</location>
    </subcellularLocation>
</comment>
<name>A0A8J5QLS8_9HYME</name>
<keyword evidence="9" id="KW-0804">Transcription</keyword>
<keyword evidence="3" id="KW-0479">Metal-binding</keyword>
<evidence type="ECO:0000313" key="15">
    <source>
        <dbReference type="Proteomes" id="UP000729913"/>
    </source>
</evidence>
<dbReference type="InterPro" id="IPR050527">
    <property type="entry name" value="Snail/Krueppel_Znf"/>
</dbReference>
<keyword evidence="15" id="KW-1185">Reference proteome</keyword>
<evidence type="ECO:0000256" key="12">
    <source>
        <dbReference type="PROSITE-ProRule" id="PRU00042"/>
    </source>
</evidence>
<keyword evidence="8" id="KW-0238">DNA-binding</keyword>
<dbReference type="OrthoDB" id="8685330at2759"/>
<evidence type="ECO:0000256" key="9">
    <source>
        <dbReference type="ARBA" id="ARBA00023163"/>
    </source>
</evidence>
<evidence type="ECO:0000256" key="2">
    <source>
        <dbReference type="ARBA" id="ARBA00006991"/>
    </source>
</evidence>
<reference evidence="14" key="2">
    <citation type="submission" date="2021-04" db="EMBL/GenBank/DDBJ databases">
        <title>Genome-wide patterns of bracovirus chromosomal integration into multiple host tissues during parasitism.</title>
        <authorList>
            <person name="Chebbi M.A.C."/>
        </authorList>
    </citation>
    <scope>NUCLEOTIDE SEQUENCE</scope>
    <source>
        <tissue evidence="14">Whole body</tissue>
    </source>
</reference>
<dbReference type="PANTHER" id="PTHR24388:SF54">
    <property type="entry name" value="PROTEIN ESCARGOT"/>
    <property type="match status" value="1"/>
</dbReference>
<feature type="domain" description="C2H2-type" evidence="13">
    <location>
        <begin position="31"/>
        <end position="59"/>
    </location>
</feature>
<keyword evidence="5 12" id="KW-0863">Zinc-finger</keyword>